<evidence type="ECO:0000256" key="1">
    <source>
        <dbReference type="PIRSR" id="PIRSR016521-1"/>
    </source>
</evidence>
<feature type="domain" description="BAAT/Acyl-CoA thioester hydrolase C-terminal" evidence="2">
    <location>
        <begin position="266"/>
        <end position="487"/>
    </location>
</feature>
<dbReference type="SUPFAM" id="SSF53474">
    <property type="entry name" value="alpha/beta-Hydrolases"/>
    <property type="match status" value="1"/>
</dbReference>
<sequence>MALLGRVDNDGDHGAGTAHIDRRSRRDLLLATASTATALGSAGCLAGTPADGDGRTIEAPARTPVGDPAGVRLVGFGPDMRVTLEAVATDARGVTYDGSWALRTDGDGRAALADVVARTEATDSAWYGPADARRIGDRSGFEMLLHRLSPPSPAVSPPTFVTGDRRTVDVALRARTGPLGHAAVRRRQRRVYLDPEIEAESVRAAGVVGRLYTPSTAGSHSPVVTFHGAHGVLPRRLSRLLATQGYATLALRYFDGPGLPDSLVEVPVEYFQRAIAKLTGREGVRDDGVGLVGFSQGVGAALLAGVAHDGPVAVVGYSGGGVVSQGVSGVPPRRFVDRPAWTRDGDPVVPTDAADRAFDAVRAAYEHRCDPDAAVEVVTTELPAELLGRALVPVEEIDGPVLFLAGADDGEWPSVPSAALAVRRLRRHDHPHPYGLRAYCECGHSFGVPYADYHGIAGGSRGGTPAANARAAAESWPLALGYLERGLGRREASP</sequence>
<dbReference type="AlphaFoldDB" id="A0ABD5PD45"/>
<dbReference type="RefSeq" id="WP_267623563.1">
    <property type="nucleotide sequence ID" value="NZ_JAODIW010000008.1"/>
</dbReference>
<keyword evidence="3" id="KW-0378">Hydrolase</keyword>
<dbReference type="GO" id="GO:0016787">
    <property type="term" value="F:hydrolase activity"/>
    <property type="evidence" value="ECO:0007669"/>
    <property type="project" value="UniProtKB-KW"/>
</dbReference>
<gene>
    <name evidence="3" type="ORF">ACFO0N_11930</name>
</gene>
<name>A0ABD5PD45_9EURY</name>
<dbReference type="Pfam" id="PF08840">
    <property type="entry name" value="BAAT_C"/>
    <property type="match status" value="1"/>
</dbReference>
<feature type="active site" description="Charge relay system" evidence="1">
    <location>
        <position position="444"/>
    </location>
</feature>
<dbReference type="PANTHER" id="PTHR10824">
    <property type="entry name" value="ACYL-COENZYME A THIOESTERASE-RELATED"/>
    <property type="match status" value="1"/>
</dbReference>
<organism evidence="3 4">
    <name type="scientific">Halobium salinum</name>
    <dbReference type="NCBI Taxonomy" id="1364940"/>
    <lineage>
        <taxon>Archaea</taxon>
        <taxon>Methanobacteriati</taxon>
        <taxon>Methanobacteriota</taxon>
        <taxon>Stenosarchaea group</taxon>
        <taxon>Halobacteria</taxon>
        <taxon>Halobacteriales</taxon>
        <taxon>Haloferacaceae</taxon>
        <taxon>Halobium</taxon>
    </lineage>
</organism>
<keyword evidence="4" id="KW-1185">Reference proteome</keyword>
<comment type="caution">
    <text evidence="3">The sequence shown here is derived from an EMBL/GenBank/DDBJ whole genome shotgun (WGS) entry which is preliminary data.</text>
</comment>
<dbReference type="Gene3D" id="3.40.50.1820">
    <property type="entry name" value="alpha/beta hydrolase"/>
    <property type="match status" value="1"/>
</dbReference>
<protein>
    <submittedName>
        <fullName evidence="3">Acyl-CoA thioester hydrolase/BAAT C-terminal domain-containing protein</fullName>
    </submittedName>
</protein>
<dbReference type="Proteomes" id="UP001595921">
    <property type="component" value="Unassembled WGS sequence"/>
</dbReference>
<evidence type="ECO:0000313" key="4">
    <source>
        <dbReference type="Proteomes" id="UP001595921"/>
    </source>
</evidence>
<dbReference type="PANTHER" id="PTHR10824:SF4">
    <property type="entry name" value="ACYL-COENZYME A THIOESTERASE 1-LIKE"/>
    <property type="match status" value="1"/>
</dbReference>
<feature type="active site" description="Charge relay system" evidence="1">
    <location>
        <position position="295"/>
    </location>
</feature>
<reference evidence="3 4" key="1">
    <citation type="journal article" date="2019" name="Int. J. Syst. Evol. Microbiol.">
        <title>The Global Catalogue of Microorganisms (GCM) 10K type strain sequencing project: providing services to taxonomists for standard genome sequencing and annotation.</title>
        <authorList>
            <consortium name="The Broad Institute Genomics Platform"/>
            <consortium name="The Broad Institute Genome Sequencing Center for Infectious Disease"/>
            <person name="Wu L."/>
            <person name="Ma J."/>
        </authorList>
    </citation>
    <scope>NUCLEOTIDE SEQUENCE [LARGE SCALE GENOMIC DNA]</scope>
    <source>
        <strain evidence="3 4">CGMCC 1.12553</strain>
    </source>
</reference>
<proteinExistence type="predicted"/>
<dbReference type="EMBL" id="JBHSDS010000006">
    <property type="protein sequence ID" value="MFC4358649.1"/>
    <property type="molecule type" value="Genomic_DNA"/>
</dbReference>
<accession>A0ABD5PD45</accession>
<evidence type="ECO:0000313" key="3">
    <source>
        <dbReference type="EMBL" id="MFC4358649.1"/>
    </source>
</evidence>
<dbReference type="InterPro" id="IPR029058">
    <property type="entry name" value="AB_hydrolase_fold"/>
</dbReference>
<dbReference type="InterPro" id="IPR014940">
    <property type="entry name" value="BAAT_C"/>
</dbReference>
<evidence type="ECO:0000259" key="2">
    <source>
        <dbReference type="Pfam" id="PF08840"/>
    </source>
</evidence>
<feature type="active site" description="Charge relay system" evidence="1">
    <location>
        <position position="409"/>
    </location>
</feature>